<evidence type="ECO:0000256" key="3">
    <source>
        <dbReference type="ARBA" id="ARBA00022723"/>
    </source>
</evidence>
<comment type="cofactor">
    <cofactor evidence="2">
        <name>Mg(2+)</name>
        <dbReference type="ChEBI" id="CHEBI:18420"/>
    </cofactor>
</comment>
<proteinExistence type="predicted"/>
<comment type="cofactor">
    <cofactor evidence="1">
        <name>Mn(2+)</name>
        <dbReference type="ChEBI" id="CHEBI:29035"/>
    </cofactor>
</comment>
<evidence type="ECO:0000256" key="4">
    <source>
        <dbReference type="ARBA" id="ARBA00022801"/>
    </source>
</evidence>
<keyword evidence="9" id="KW-1185">Reference proteome</keyword>
<feature type="domain" description="Nudix hydrolase" evidence="7">
    <location>
        <begin position="15"/>
        <end position="208"/>
    </location>
</feature>
<dbReference type="InterPro" id="IPR015797">
    <property type="entry name" value="NUDIX_hydrolase-like_dom_sf"/>
</dbReference>
<dbReference type="GO" id="GO:0016818">
    <property type="term" value="F:hydrolase activity, acting on acid anhydrides, in phosphorus-containing anhydrides"/>
    <property type="evidence" value="ECO:0007669"/>
    <property type="project" value="InterPro"/>
</dbReference>
<evidence type="ECO:0000313" key="8">
    <source>
        <dbReference type="EMBL" id="GEN99795.1"/>
    </source>
</evidence>
<organism evidence="8 9">
    <name type="scientific">Novosphingobium sediminis</name>
    <dbReference type="NCBI Taxonomy" id="707214"/>
    <lineage>
        <taxon>Bacteria</taxon>
        <taxon>Pseudomonadati</taxon>
        <taxon>Pseudomonadota</taxon>
        <taxon>Alphaproteobacteria</taxon>
        <taxon>Sphingomonadales</taxon>
        <taxon>Sphingomonadaceae</taxon>
        <taxon>Novosphingobium</taxon>
    </lineage>
</organism>
<keyword evidence="3" id="KW-0479">Metal-binding</keyword>
<dbReference type="RefSeq" id="WP_246135104.1">
    <property type="nucleotide sequence ID" value="NZ_BJYR01000011.1"/>
</dbReference>
<dbReference type="AlphaFoldDB" id="A0A512AJA7"/>
<name>A0A512AJA7_9SPHN</name>
<dbReference type="SUPFAM" id="SSF55811">
    <property type="entry name" value="Nudix"/>
    <property type="match status" value="1"/>
</dbReference>
<keyword evidence="4 8" id="KW-0378">Hydrolase</keyword>
<keyword evidence="6" id="KW-0464">Manganese</keyword>
<protein>
    <submittedName>
        <fullName evidence="8">NUDIX hydrolase</fullName>
    </submittedName>
</protein>
<dbReference type="GO" id="GO:0046872">
    <property type="term" value="F:metal ion binding"/>
    <property type="evidence" value="ECO:0007669"/>
    <property type="project" value="UniProtKB-KW"/>
</dbReference>
<sequence length="268" mass="29097">MDELDDMGEHADAAPATPAATLVVFRHDPAGGPAHILMVERSGSLAFAGGATVFPGGKVDPADRDLAEAFMARTGLALDPADAAGRITAVRETLEETGLAVGLVGAIDAERAAAARRLLLDTGRLADVLEAFDWELDFDALVPFARWWPRHRNMRVFDTRFYLADLGTGAVDVTADTTENRHLFWASAAEALRLADEKAIKIIFPTRRNLERLAQFSHFHAAREHALATPIVTVTPRIELRDGERWLVIPADAGYPVDGELLSQADRA</sequence>
<dbReference type="Proteomes" id="UP000321464">
    <property type="component" value="Unassembled WGS sequence"/>
</dbReference>
<evidence type="ECO:0000313" key="9">
    <source>
        <dbReference type="Proteomes" id="UP000321464"/>
    </source>
</evidence>
<dbReference type="InterPro" id="IPR039121">
    <property type="entry name" value="NUDT19"/>
</dbReference>
<evidence type="ECO:0000256" key="6">
    <source>
        <dbReference type="ARBA" id="ARBA00023211"/>
    </source>
</evidence>
<dbReference type="PANTHER" id="PTHR12318:SF0">
    <property type="entry name" value="ACYL-COENZYME A DIPHOSPHATASE NUDT19"/>
    <property type="match status" value="1"/>
</dbReference>
<evidence type="ECO:0000256" key="5">
    <source>
        <dbReference type="ARBA" id="ARBA00022842"/>
    </source>
</evidence>
<dbReference type="PROSITE" id="PS51462">
    <property type="entry name" value="NUDIX"/>
    <property type="match status" value="1"/>
</dbReference>
<reference evidence="8 9" key="1">
    <citation type="submission" date="2019-07" db="EMBL/GenBank/DDBJ databases">
        <title>Whole genome shotgun sequence of Novosphingobium sediminis NBRC 106119.</title>
        <authorList>
            <person name="Hosoyama A."/>
            <person name="Uohara A."/>
            <person name="Ohji S."/>
            <person name="Ichikawa N."/>
        </authorList>
    </citation>
    <scope>NUCLEOTIDE SEQUENCE [LARGE SCALE GENOMIC DNA]</scope>
    <source>
        <strain evidence="8 9">NBRC 106119</strain>
    </source>
</reference>
<evidence type="ECO:0000256" key="2">
    <source>
        <dbReference type="ARBA" id="ARBA00001946"/>
    </source>
</evidence>
<dbReference type="Gene3D" id="3.90.79.10">
    <property type="entry name" value="Nucleoside Triphosphate Pyrophosphohydrolase"/>
    <property type="match status" value="1"/>
</dbReference>
<gene>
    <name evidence="8" type="ORF">NSE01_16280</name>
</gene>
<dbReference type="EMBL" id="BJYR01000011">
    <property type="protein sequence ID" value="GEN99795.1"/>
    <property type="molecule type" value="Genomic_DNA"/>
</dbReference>
<accession>A0A512AJA7</accession>
<dbReference type="PANTHER" id="PTHR12318">
    <property type="entry name" value="TESTOSTERONE-REGULATED PROTEIN RP2"/>
    <property type="match status" value="1"/>
</dbReference>
<evidence type="ECO:0000256" key="1">
    <source>
        <dbReference type="ARBA" id="ARBA00001936"/>
    </source>
</evidence>
<evidence type="ECO:0000259" key="7">
    <source>
        <dbReference type="PROSITE" id="PS51462"/>
    </source>
</evidence>
<keyword evidence="5" id="KW-0460">Magnesium</keyword>
<dbReference type="InterPro" id="IPR000086">
    <property type="entry name" value="NUDIX_hydrolase_dom"/>
</dbReference>
<comment type="caution">
    <text evidence="8">The sequence shown here is derived from an EMBL/GenBank/DDBJ whole genome shotgun (WGS) entry which is preliminary data.</text>
</comment>